<dbReference type="EMBL" id="CP110427">
    <property type="protein sequence ID" value="WAQ86685.1"/>
    <property type="molecule type" value="Genomic_DNA"/>
</dbReference>
<dbReference type="Proteomes" id="UP001164743">
    <property type="component" value="Chromosome 7A"/>
</dbReference>
<evidence type="ECO:0000313" key="2">
    <source>
        <dbReference type="EMBL" id="WAQ86685.1"/>
    </source>
</evidence>
<reference evidence="2" key="1">
    <citation type="submission" date="2022-10" db="EMBL/GenBank/DDBJ databases">
        <title>Puccinia triticina Genome sequencing and assembly.</title>
        <authorList>
            <person name="Li C."/>
        </authorList>
    </citation>
    <scope>NUCLEOTIDE SEQUENCE</scope>
    <source>
        <strain evidence="2">Pt15</strain>
    </source>
</reference>
<proteinExistence type="predicted"/>
<feature type="region of interest" description="Disordered" evidence="1">
    <location>
        <begin position="1"/>
        <end position="111"/>
    </location>
</feature>
<dbReference type="GeneID" id="77811912"/>
<name>A0ABY7CPT5_9BASI</name>
<protein>
    <submittedName>
        <fullName evidence="2">Uncharacterized protein</fullName>
    </submittedName>
</protein>
<evidence type="ECO:0000313" key="3">
    <source>
        <dbReference type="Proteomes" id="UP001164743"/>
    </source>
</evidence>
<sequence>MLQTAHPPATNQLPPGYYPPTNLGGLNQLIPSLATDSAASLPNPQAPLPALATPAAPPATVPAALGAGPKEAARHSKDLKDDDDELLLHSPHNKCAPPHQPVDLTNPPEHY</sequence>
<evidence type="ECO:0000256" key="1">
    <source>
        <dbReference type="SAM" id="MobiDB-lite"/>
    </source>
</evidence>
<feature type="compositionally biased region" description="Basic and acidic residues" evidence="1">
    <location>
        <begin position="71"/>
        <end position="80"/>
    </location>
</feature>
<keyword evidence="3" id="KW-1185">Reference proteome</keyword>
<organism evidence="2 3">
    <name type="scientific">Puccinia triticina</name>
    <dbReference type="NCBI Taxonomy" id="208348"/>
    <lineage>
        <taxon>Eukaryota</taxon>
        <taxon>Fungi</taxon>
        <taxon>Dikarya</taxon>
        <taxon>Basidiomycota</taxon>
        <taxon>Pucciniomycotina</taxon>
        <taxon>Pucciniomycetes</taxon>
        <taxon>Pucciniales</taxon>
        <taxon>Pucciniaceae</taxon>
        <taxon>Puccinia</taxon>
    </lineage>
</organism>
<dbReference type="RefSeq" id="XP_053022240.1">
    <property type="nucleotide sequence ID" value="XM_053171017.1"/>
</dbReference>
<gene>
    <name evidence="2" type="ORF">PtA15_7A413</name>
</gene>
<feature type="compositionally biased region" description="Polar residues" evidence="1">
    <location>
        <begin position="1"/>
        <end position="13"/>
    </location>
</feature>
<feature type="compositionally biased region" description="Low complexity" evidence="1">
    <location>
        <begin position="38"/>
        <end position="54"/>
    </location>
</feature>
<accession>A0ABY7CPT5</accession>